<gene>
    <name evidence="1" type="ORF">CRT60_01220</name>
</gene>
<keyword evidence="2" id="KW-1185">Reference proteome</keyword>
<accession>A0A2B8BPD4</accession>
<evidence type="ECO:0000313" key="2">
    <source>
        <dbReference type="Proteomes" id="UP000225379"/>
    </source>
</evidence>
<proteinExistence type="predicted"/>
<sequence length="190" mass="20919">MTLGMASGTNRGIDHDLIHQIMKDTALLDALTKPEYMDVLKIEDTNQTIIQETRRATINDRTAVLNARLKVPDQVARRLAVTMSQAAYTALRRQEKYRVSQGSPQGIGDLAYTEVAEATASDTHCAMVKGSINIHGYSAQGSLYINPKETRSVSALYCTLDGAPWSETNNAMCMQADGKRICDNYFAVAR</sequence>
<comment type="caution">
    <text evidence="1">The sequence shown here is derived from an EMBL/GenBank/DDBJ whole genome shotgun (WGS) entry which is preliminary data.</text>
</comment>
<name>A0A2B8BPD4_9PROT</name>
<dbReference type="AlphaFoldDB" id="A0A2B8BPD4"/>
<evidence type="ECO:0000313" key="1">
    <source>
        <dbReference type="EMBL" id="PGH59282.1"/>
    </source>
</evidence>
<dbReference type="Proteomes" id="UP000225379">
    <property type="component" value="Unassembled WGS sequence"/>
</dbReference>
<reference evidence="2" key="1">
    <citation type="submission" date="2017-10" db="EMBL/GenBank/DDBJ databases">
        <authorList>
            <person name="Kravchenko I.K."/>
            <person name="Grouzdev D.S."/>
        </authorList>
    </citation>
    <scope>NUCLEOTIDE SEQUENCE [LARGE SCALE GENOMIC DNA]</scope>
    <source>
        <strain evidence="2">B2</strain>
    </source>
</reference>
<protein>
    <submittedName>
        <fullName evidence="1">Uncharacterized protein</fullName>
    </submittedName>
</protein>
<organism evidence="1 2">
    <name type="scientific">Azospirillum palustre</name>
    <dbReference type="NCBI Taxonomy" id="2044885"/>
    <lineage>
        <taxon>Bacteria</taxon>
        <taxon>Pseudomonadati</taxon>
        <taxon>Pseudomonadota</taxon>
        <taxon>Alphaproteobacteria</taxon>
        <taxon>Rhodospirillales</taxon>
        <taxon>Azospirillaceae</taxon>
        <taxon>Azospirillum</taxon>
    </lineage>
</organism>
<dbReference type="EMBL" id="PDKW01000036">
    <property type="protein sequence ID" value="PGH59282.1"/>
    <property type="molecule type" value="Genomic_DNA"/>
</dbReference>